<feature type="signal peptide" evidence="1">
    <location>
        <begin position="1"/>
        <end position="32"/>
    </location>
</feature>
<protein>
    <recommendedName>
        <fullName evidence="2">DUF4189 domain-containing protein</fullName>
    </recommendedName>
</protein>
<evidence type="ECO:0000313" key="3">
    <source>
        <dbReference type="EMBL" id="SDR21608.1"/>
    </source>
</evidence>
<feature type="domain" description="DUF4189" evidence="2">
    <location>
        <begin position="37"/>
        <end position="110"/>
    </location>
</feature>
<dbReference type="AlphaFoldDB" id="A0A1H1H8Z8"/>
<keyword evidence="1" id="KW-0732">Signal</keyword>
<sequence>MMTFTKKAVVAAVATASVAGGIQIAAAPTAGAAAYNFGAIAVASNGATGRSWDYPSRSAAERAALNSCGWGSCRVLASFANGCGAVAETRTSFQGGTGRSLYAAQRSATSLAGGGFIKVWVCTSGHL</sequence>
<proteinExistence type="predicted"/>
<dbReference type="Pfam" id="PF13827">
    <property type="entry name" value="DUF4189"/>
    <property type="match status" value="1"/>
</dbReference>
<evidence type="ECO:0000259" key="2">
    <source>
        <dbReference type="Pfam" id="PF13827"/>
    </source>
</evidence>
<evidence type="ECO:0000256" key="1">
    <source>
        <dbReference type="SAM" id="SignalP"/>
    </source>
</evidence>
<reference evidence="4" key="1">
    <citation type="submission" date="2016-10" db="EMBL/GenBank/DDBJ databases">
        <authorList>
            <person name="Varghese N."/>
            <person name="Submissions S."/>
        </authorList>
    </citation>
    <scope>NUCLEOTIDE SEQUENCE [LARGE SCALE GENOMIC DNA]</scope>
    <source>
        <strain evidence="4">DSM 44142</strain>
    </source>
</reference>
<dbReference type="STRING" id="47312.SAMN04489765_3901"/>
<evidence type="ECO:0000313" key="4">
    <source>
        <dbReference type="Proteomes" id="UP000183053"/>
    </source>
</evidence>
<organism evidence="3 4">
    <name type="scientific">Tsukamurella pulmonis</name>
    <dbReference type="NCBI Taxonomy" id="47312"/>
    <lineage>
        <taxon>Bacteria</taxon>
        <taxon>Bacillati</taxon>
        <taxon>Actinomycetota</taxon>
        <taxon>Actinomycetes</taxon>
        <taxon>Mycobacteriales</taxon>
        <taxon>Tsukamurellaceae</taxon>
        <taxon>Tsukamurella</taxon>
    </lineage>
</organism>
<name>A0A1H1H8Z8_9ACTN</name>
<dbReference type="EMBL" id="FNLF01000002">
    <property type="protein sequence ID" value="SDR21608.1"/>
    <property type="molecule type" value="Genomic_DNA"/>
</dbReference>
<dbReference type="OrthoDB" id="3483193at2"/>
<accession>A0A1H1H8Z8</accession>
<feature type="chain" id="PRO_5038508075" description="DUF4189 domain-containing protein" evidence="1">
    <location>
        <begin position="33"/>
        <end position="127"/>
    </location>
</feature>
<gene>
    <name evidence="3" type="ORF">SAMN04489765_3901</name>
</gene>
<dbReference type="RefSeq" id="WP_068564567.1">
    <property type="nucleotide sequence ID" value="NZ_FNLF01000002.1"/>
</dbReference>
<keyword evidence="4" id="KW-1185">Reference proteome</keyword>
<dbReference type="InterPro" id="IPR025240">
    <property type="entry name" value="DUF4189"/>
</dbReference>
<dbReference type="Proteomes" id="UP000183053">
    <property type="component" value="Unassembled WGS sequence"/>
</dbReference>